<gene>
    <name evidence="5" type="ORF">WQ57_02225</name>
</gene>
<evidence type="ECO:0000259" key="3">
    <source>
        <dbReference type="Pfam" id="PF01855"/>
    </source>
</evidence>
<feature type="domain" description="Pyruvate/ketoisovalerate oxidoreductase catalytic" evidence="2">
    <location>
        <begin position="14"/>
        <end position="175"/>
    </location>
</feature>
<evidence type="ECO:0000259" key="4">
    <source>
        <dbReference type="Pfam" id="PF17147"/>
    </source>
</evidence>
<dbReference type="Pfam" id="PF01558">
    <property type="entry name" value="POR"/>
    <property type="match status" value="1"/>
</dbReference>
<dbReference type="SUPFAM" id="SSF52518">
    <property type="entry name" value="Thiamin diphosphate-binding fold (THDP-binding)"/>
    <property type="match status" value="1"/>
</dbReference>
<dbReference type="Pfam" id="PF17147">
    <property type="entry name" value="PFOR_II"/>
    <property type="match status" value="1"/>
</dbReference>
<dbReference type="InterPro" id="IPR002880">
    <property type="entry name" value="Pyrv_Fd/Flavodoxin_OxRdtase_N"/>
</dbReference>
<dbReference type="Proteomes" id="UP000034166">
    <property type="component" value="Unassembled WGS sequence"/>
</dbReference>
<evidence type="ECO:0000256" key="1">
    <source>
        <dbReference type="ARBA" id="ARBA00023002"/>
    </source>
</evidence>
<dbReference type="InterPro" id="IPR033412">
    <property type="entry name" value="PFOR_II"/>
</dbReference>
<dbReference type="FunFam" id="3.40.50.970:FF:000022">
    <property type="entry name" value="2-oxoglutarate ferredoxin oxidoreductase alpha subunit"/>
    <property type="match status" value="1"/>
</dbReference>
<feature type="domain" description="Pyruvate:ferredoxin oxidoreductase core" evidence="4">
    <location>
        <begin position="475"/>
        <end position="569"/>
    </location>
</feature>
<dbReference type="InterPro" id="IPR019752">
    <property type="entry name" value="Pyrv/ketoisovalerate_OxRed_cat"/>
</dbReference>
<reference evidence="5 6" key="1">
    <citation type="submission" date="2015-04" db="EMBL/GenBank/DDBJ databases">
        <title>Taxonomic description and genome sequence of Bacillus campisalis sp. nov., a novel member of the genus Bacillus isolated from solar saltern.</title>
        <authorList>
            <person name="Mathan Kumar R."/>
            <person name="Kaur G."/>
            <person name="Kumar A."/>
            <person name="Singh N.K."/>
            <person name="Kaur N."/>
            <person name="Kumar N."/>
            <person name="Mayilraj S."/>
        </authorList>
    </citation>
    <scope>NUCLEOTIDE SEQUENCE [LARGE SCALE GENOMIC DNA]</scope>
    <source>
        <strain evidence="5 6">SA2-6</strain>
    </source>
</reference>
<dbReference type="Gene3D" id="3.40.50.970">
    <property type="match status" value="1"/>
</dbReference>
<evidence type="ECO:0000313" key="6">
    <source>
        <dbReference type="Proteomes" id="UP000034166"/>
    </source>
</evidence>
<name>A0A0M2SZB4_9BACI</name>
<dbReference type="FunFam" id="3.40.50.920:FF:000009">
    <property type="entry name" value="2-oxoglutarate ferredoxin oxidoreductase subunit alpha"/>
    <property type="match status" value="1"/>
</dbReference>
<dbReference type="Gene3D" id="3.40.50.920">
    <property type="match status" value="1"/>
</dbReference>
<dbReference type="PANTHER" id="PTHR32154">
    <property type="entry name" value="PYRUVATE-FLAVODOXIN OXIDOREDUCTASE-RELATED"/>
    <property type="match status" value="1"/>
</dbReference>
<dbReference type="EMBL" id="LAYY01000002">
    <property type="protein sequence ID" value="KKK39528.1"/>
    <property type="molecule type" value="Genomic_DNA"/>
</dbReference>
<feature type="domain" description="Pyruvate flavodoxin/ferredoxin oxidoreductase pyrimidine binding" evidence="3">
    <location>
        <begin position="210"/>
        <end position="450"/>
    </location>
</feature>
<dbReference type="CDD" id="cd07034">
    <property type="entry name" value="TPP_PYR_PFOR_IOR-alpha_like"/>
    <property type="match status" value="1"/>
</dbReference>
<keyword evidence="6" id="KW-1185">Reference proteome</keyword>
<dbReference type="Gene3D" id="3.40.920.10">
    <property type="entry name" value="Pyruvate-ferredoxin oxidoreductase, PFOR, domain III"/>
    <property type="match status" value="1"/>
</dbReference>
<accession>A0A0M2SZB4</accession>
<dbReference type="PANTHER" id="PTHR32154:SF20">
    <property type="entry name" value="2-OXOGLUTARATE OXIDOREDUCTASE SUBUNIT KORA"/>
    <property type="match status" value="1"/>
</dbReference>
<evidence type="ECO:0000313" key="5">
    <source>
        <dbReference type="EMBL" id="KKK39528.1"/>
    </source>
</evidence>
<dbReference type="GO" id="GO:0016903">
    <property type="term" value="F:oxidoreductase activity, acting on the aldehyde or oxo group of donors"/>
    <property type="evidence" value="ECO:0007669"/>
    <property type="project" value="InterPro"/>
</dbReference>
<dbReference type="InterPro" id="IPR022367">
    <property type="entry name" value="2-oxoacid/accept_OxRdtase_asu"/>
</dbReference>
<dbReference type="NCBIfam" id="TIGR03710">
    <property type="entry name" value="OAFO_sf"/>
    <property type="match status" value="1"/>
</dbReference>
<dbReference type="PATRIC" id="fig|1408103.3.peg.508"/>
<dbReference type="SUPFAM" id="SSF52922">
    <property type="entry name" value="TK C-terminal domain-like"/>
    <property type="match status" value="1"/>
</dbReference>
<dbReference type="AlphaFoldDB" id="A0A0M2SZB4"/>
<dbReference type="Pfam" id="PF01855">
    <property type="entry name" value="POR_N"/>
    <property type="match status" value="1"/>
</dbReference>
<dbReference type="OrthoDB" id="9794954at2"/>
<dbReference type="InterPro" id="IPR029061">
    <property type="entry name" value="THDP-binding"/>
</dbReference>
<dbReference type="RefSeq" id="WP_046522101.1">
    <property type="nucleotide sequence ID" value="NZ_LAYY01000002.1"/>
</dbReference>
<organism evidence="5 6">
    <name type="scientific">Mesobacillus campisalis</name>
    <dbReference type="NCBI Taxonomy" id="1408103"/>
    <lineage>
        <taxon>Bacteria</taxon>
        <taxon>Bacillati</taxon>
        <taxon>Bacillota</taxon>
        <taxon>Bacilli</taxon>
        <taxon>Bacillales</taxon>
        <taxon>Bacillaceae</taxon>
        <taxon>Mesobacillus</taxon>
    </lineage>
</organism>
<dbReference type="GO" id="GO:0006979">
    <property type="term" value="P:response to oxidative stress"/>
    <property type="evidence" value="ECO:0007669"/>
    <property type="project" value="TreeGrafter"/>
</dbReference>
<evidence type="ECO:0000259" key="2">
    <source>
        <dbReference type="Pfam" id="PF01558"/>
    </source>
</evidence>
<dbReference type="SUPFAM" id="SSF53323">
    <property type="entry name" value="Pyruvate-ferredoxin oxidoreductase, PFOR, domain III"/>
    <property type="match status" value="1"/>
</dbReference>
<dbReference type="InterPro" id="IPR050722">
    <property type="entry name" value="Pyruvate:ferred/Flavod_OxRd"/>
</dbReference>
<sequence length="578" mass="63351">MINQLSWKVGGQQGEGIESTGEIFSIALNRLGYYLYGYRHFSSRIKGGHTNNKIRVSTTQVRSISDDLDILVAFDQETIDVNYKELHENGVIMADTKFDPKKPEDTQASLYAVPFTEIATELGTSLMKNMVAIGATSAVLDLDIKVFEEVVQEIFGRKGQQVVDKNMEAIQAGYDHMKEKLGEKVGAMQLDKADGQKRLFMIGNDAIALGAMAGGCRFMAAYPITPASEIMEYLIKKLPAVGGTVIQTEDEIAAVTMAIGANYGGVRALTASAGPGLSLKMEAIGLSGITETPLVIVDTQRGGPSTGLPTKQEQSDLMAMIYGTHGEIPKIVMAPSTVQEAFYDTAEAFNLAEEYQCPVIVLTDLQLSLGKQTVEPLEFDKVEIRRGKLQSGDLPEIENKGYFKRYEVTEDGVSPRVIPGMKNGIHHVTGVEHEETGKPSESAANRIAQMDKRMRKIENIKFNNPVHKNAPHEEADLLIVGFNSTRGAIEEAMGRLEQDGIKVNHAQVRLIHPFPVDEILPLVQSAKKVAIIENNATGQLANILKMNVGSHGKINKILKYDGNPFLPHEIHTKCKELF</sequence>
<proteinExistence type="predicted"/>
<keyword evidence="1" id="KW-0560">Oxidoreductase</keyword>
<dbReference type="FunFam" id="3.40.920.10:FF:000003">
    <property type="entry name" value="Pyruvate ferredoxin oxidoreductase, alpha subunit"/>
    <property type="match status" value="1"/>
</dbReference>
<protein>
    <submittedName>
        <fullName evidence="5">2-oxoglutarate ferredoxin oxidoreductase subunit alpha</fullName>
    </submittedName>
</protein>
<dbReference type="InterPro" id="IPR009014">
    <property type="entry name" value="Transketo_C/PFOR_II"/>
</dbReference>
<dbReference type="InterPro" id="IPR002869">
    <property type="entry name" value="Pyrv_flavodox_OxRed_cen"/>
</dbReference>
<comment type="caution">
    <text evidence="5">The sequence shown here is derived from an EMBL/GenBank/DDBJ whole genome shotgun (WGS) entry which is preliminary data.</text>
</comment>